<name>A0A812UFK1_9DINO</name>
<dbReference type="Gene3D" id="3.20.20.140">
    <property type="entry name" value="Metal-dependent hydrolases"/>
    <property type="match status" value="1"/>
</dbReference>
<comment type="similarity">
    <text evidence="2">Belongs to the metallo-dependent hydrolases superfamily.</text>
</comment>
<protein>
    <submittedName>
        <fullName evidence="4">LigI protein</fullName>
    </submittedName>
</protein>
<dbReference type="InterPro" id="IPR032466">
    <property type="entry name" value="Metal_Hydrolase"/>
</dbReference>
<organism evidence="4 5">
    <name type="scientific">Symbiodinium natans</name>
    <dbReference type="NCBI Taxonomy" id="878477"/>
    <lineage>
        <taxon>Eukaryota</taxon>
        <taxon>Sar</taxon>
        <taxon>Alveolata</taxon>
        <taxon>Dinophyceae</taxon>
        <taxon>Suessiales</taxon>
        <taxon>Symbiodiniaceae</taxon>
        <taxon>Symbiodinium</taxon>
    </lineage>
</organism>
<dbReference type="GO" id="GO:0016787">
    <property type="term" value="F:hydrolase activity"/>
    <property type="evidence" value="ECO:0007669"/>
    <property type="project" value="InterPro"/>
</dbReference>
<evidence type="ECO:0000313" key="5">
    <source>
        <dbReference type="Proteomes" id="UP000604046"/>
    </source>
</evidence>
<reference evidence="4" key="1">
    <citation type="submission" date="2021-02" db="EMBL/GenBank/DDBJ databases">
        <authorList>
            <person name="Dougan E. K."/>
            <person name="Rhodes N."/>
            <person name="Thang M."/>
            <person name="Chan C."/>
        </authorList>
    </citation>
    <scope>NUCLEOTIDE SEQUENCE</scope>
</reference>
<dbReference type="InterPro" id="IPR006680">
    <property type="entry name" value="Amidohydro-rel"/>
</dbReference>
<dbReference type="OrthoDB" id="2135488at2759"/>
<dbReference type="AlphaFoldDB" id="A0A812UFK1"/>
<evidence type="ECO:0000259" key="3">
    <source>
        <dbReference type="Pfam" id="PF04909"/>
    </source>
</evidence>
<gene>
    <name evidence="4" type="primary">ligI</name>
    <name evidence="4" type="ORF">SNAT2548_LOCUS31897</name>
</gene>
<dbReference type="SUPFAM" id="SSF51556">
    <property type="entry name" value="Metallo-dependent hydrolases"/>
    <property type="match status" value="1"/>
</dbReference>
<dbReference type="PANTHER" id="PTHR21240">
    <property type="entry name" value="2-AMINO-3-CARBOXYLMUCONATE-6-SEMIALDEHYDE DECARBOXYLASE"/>
    <property type="match status" value="1"/>
</dbReference>
<keyword evidence="1 2" id="KW-0456">Lyase</keyword>
<feature type="domain" description="Amidohydrolase-related" evidence="3">
    <location>
        <begin position="4"/>
        <end position="221"/>
    </location>
</feature>
<evidence type="ECO:0000256" key="2">
    <source>
        <dbReference type="RuleBase" id="RU366045"/>
    </source>
</evidence>
<dbReference type="Proteomes" id="UP000604046">
    <property type="component" value="Unassembled WGS sequence"/>
</dbReference>
<dbReference type="Pfam" id="PF04909">
    <property type="entry name" value="Amidohydro_2"/>
    <property type="match status" value="1"/>
</dbReference>
<dbReference type="EMBL" id="CAJNDS010002682">
    <property type="protein sequence ID" value="CAE7563985.1"/>
    <property type="molecule type" value="Genomic_DNA"/>
</dbReference>
<dbReference type="InterPro" id="IPR032465">
    <property type="entry name" value="ACMSD"/>
</dbReference>
<proteinExistence type="inferred from homology"/>
<keyword evidence="5" id="KW-1185">Reference proteome</keyword>
<sequence length="229" mass="25466">MRVHPSRLFGVFVADPAVGPAAEEWLERLASSSKQWVGVRFNPYKWPAGQSMADDTGKALFRKAGELSLPVGFMPFKGLSQHVEDIEALMKSSPSTQVIIDHWGFFLQPATGFGERALDEASWEALLRLSSYPQVHVKISALFRVSQGKSPFPELSERLQQLLSTFGSARLLWGSDFPYATEHTTYAEAVLAPESWPAWAEMSEEDRTNLVHDTAAKLYGLPLAREGEL</sequence>
<comment type="caution">
    <text evidence="4">The sequence shown here is derived from an EMBL/GenBank/DDBJ whole genome shotgun (WGS) entry which is preliminary data.</text>
</comment>
<dbReference type="PANTHER" id="PTHR21240:SF19">
    <property type="entry name" value="CATALYTIC_ HYDROLASE"/>
    <property type="match status" value="1"/>
</dbReference>
<keyword evidence="2" id="KW-0210">Decarboxylase</keyword>
<evidence type="ECO:0000256" key="1">
    <source>
        <dbReference type="ARBA" id="ARBA00023239"/>
    </source>
</evidence>
<evidence type="ECO:0000313" key="4">
    <source>
        <dbReference type="EMBL" id="CAE7563985.1"/>
    </source>
</evidence>
<accession>A0A812UFK1</accession>
<dbReference type="GO" id="GO:0016831">
    <property type="term" value="F:carboxy-lyase activity"/>
    <property type="evidence" value="ECO:0007669"/>
    <property type="project" value="UniProtKB-KW"/>
</dbReference>